<dbReference type="PANTHER" id="PTHR31468:SF8">
    <property type="entry name" value="1,3-BETA-GLUCANOSYLTRANSFERASE GAS2"/>
    <property type="match status" value="1"/>
</dbReference>
<evidence type="ECO:0000256" key="6">
    <source>
        <dbReference type="SAM" id="MobiDB-lite"/>
    </source>
</evidence>
<dbReference type="GO" id="GO:0071970">
    <property type="term" value="P:fungal-type cell wall (1-&gt;3)-beta-D-glucan biosynthetic process"/>
    <property type="evidence" value="ECO:0007669"/>
    <property type="project" value="TreeGrafter"/>
</dbReference>
<dbReference type="InterPro" id="IPR017853">
    <property type="entry name" value="GH"/>
</dbReference>
<evidence type="ECO:0000256" key="5">
    <source>
        <dbReference type="RuleBase" id="RU361209"/>
    </source>
</evidence>
<gene>
    <name evidence="7" type="ORF">ESCO_001740</name>
</gene>
<evidence type="ECO:0000256" key="3">
    <source>
        <dbReference type="ARBA" id="ARBA00022729"/>
    </source>
</evidence>
<keyword evidence="5" id="KW-0449">Lipoprotein</keyword>
<comment type="subcellular location">
    <subcellularLocation>
        <location evidence="1 5">Cell membrane</location>
        <topology evidence="1 5">Lipid-anchor</topology>
        <topology evidence="1 5">GPI-anchor</topology>
    </subcellularLocation>
</comment>
<evidence type="ECO:0000256" key="2">
    <source>
        <dbReference type="ARBA" id="ARBA00007528"/>
    </source>
</evidence>
<comment type="function">
    <text evidence="5">Splits internally a 1,3-beta-glucan molecule and transfers the newly generated reducing end (the donor) to the non-reducing end of another 1,3-beta-glucan molecule (the acceptor) forming a 1,3-beta linkage, resulting in the elongation of 1,3-beta-glucan chains in the cell wall.</text>
</comment>
<feature type="compositionally biased region" description="Low complexity" evidence="6">
    <location>
        <begin position="337"/>
        <end position="351"/>
    </location>
</feature>
<evidence type="ECO:0000313" key="8">
    <source>
        <dbReference type="Proteomes" id="UP000053831"/>
    </source>
</evidence>
<dbReference type="EMBL" id="LGSR01000006">
    <property type="protein sequence ID" value="KOS22625.1"/>
    <property type="molecule type" value="Genomic_DNA"/>
</dbReference>
<feature type="compositionally biased region" description="Polar residues" evidence="6">
    <location>
        <begin position="352"/>
        <end position="361"/>
    </location>
</feature>
<organism evidence="7 8">
    <name type="scientific">Escovopsis weberi</name>
    <dbReference type="NCBI Taxonomy" id="150374"/>
    <lineage>
        <taxon>Eukaryota</taxon>
        <taxon>Fungi</taxon>
        <taxon>Dikarya</taxon>
        <taxon>Ascomycota</taxon>
        <taxon>Pezizomycotina</taxon>
        <taxon>Sordariomycetes</taxon>
        <taxon>Hypocreomycetidae</taxon>
        <taxon>Hypocreales</taxon>
        <taxon>Hypocreaceae</taxon>
        <taxon>Escovopsis</taxon>
    </lineage>
</organism>
<feature type="compositionally biased region" description="Polar residues" evidence="6">
    <location>
        <begin position="267"/>
        <end position="278"/>
    </location>
</feature>
<keyword evidence="5" id="KW-0472">Membrane</keyword>
<comment type="similarity">
    <text evidence="2 5">Belongs to the glycosyl hydrolase 72 family.</text>
</comment>
<keyword evidence="3" id="KW-0732">Signal</keyword>
<accession>A0A0M9VX01</accession>
<dbReference type="PANTHER" id="PTHR31468">
    <property type="entry name" value="1,3-BETA-GLUCANOSYLTRANSFERASE GAS1"/>
    <property type="match status" value="1"/>
</dbReference>
<evidence type="ECO:0000256" key="1">
    <source>
        <dbReference type="ARBA" id="ARBA00004609"/>
    </source>
</evidence>
<protein>
    <recommendedName>
        <fullName evidence="5">1,3-beta-glucanosyltransferase</fullName>
        <ecNumber evidence="5">2.4.1.-</ecNumber>
    </recommendedName>
</protein>
<keyword evidence="5" id="KW-0808">Transferase</keyword>
<evidence type="ECO:0000313" key="7">
    <source>
        <dbReference type="EMBL" id="KOS22625.1"/>
    </source>
</evidence>
<dbReference type="GO" id="GO:0098552">
    <property type="term" value="C:side of membrane"/>
    <property type="evidence" value="ECO:0007669"/>
    <property type="project" value="UniProtKB-KW"/>
</dbReference>
<feature type="compositionally biased region" description="Polar residues" evidence="6">
    <location>
        <begin position="301"/>
        <end position="320"/>
    </location>
</feature>
<dbReference type="Gene3D" id="3.20.20.80">
    <property type="entry name" value="Glycosidases"/>
    <property type="match status" value="1"/>
</dbReference>
<name>A0A0M9VX01_ESCWE</name>
<evidence type="ECO:0000256" key="4">
    <source>
        <dbReference type="ARBA" id="ARBA00023180"/>
    </source>
</evidence>
<feature type="region of interest" description="Disordered" evidence="6">
    <location>
        <begin position="220"/>
        <end position="320"/>
    </location>
</feature>
<dbReference type="SUPFAM" id="SSF51445">
    <property type="entry name" value="(Trans)glycosidases"/>
    <property type="match status" value="1"/>
</dbReference>
<sequence>MKELGVNTIRVYHVDPSADHDGCMKAFGDAGIYILADLDTFDTYILPAIMDAFHQYANILGFFIGNENIAKKEDSPVAPYLKAAVRDMKAYRDQKGYRHFPIGYSSADILELRPMLEYYLTCGSNSSEIVDFFGLNSYSWCDPSTYEASSYNQLEKDAVNFRVPIFLTETGCNVPGPRKFDDQDAIFGDKMNRDWSGAIIYEWIQETNDYGLITYGPKSDADSPDVEDGYLRKGTPTPKNPDFDNLKSKWSGLNPTGVKKADYDPSKVTTPACPTSTKGGWWEVDGDVPLPSLQGGVPETTRLSGSGRSKPTTTVTSTEKVASTAVVPMTETLAAASTAAGSATTPATATSNPDHTGSGAQRDNEVNSASGSSGGGAALGVGLTAALATLIFML</sequence>
<dbReference type="AlphaFoldDB" id="A0A0M9VX01"/>
<dbReference type="OrthoDB" id="421038at2759"/>
<dbReference type="InterPro" id="IPR004886">
    <property type="entry name" value="Glucanosyltransferase"/>
</dbReference>
<dbReference type="Proteomes" id="UP000053831">
    <property type="component" value="Unassembled WGS sequence"/>
</dbReference>
<reference evidence="7 8" key="1">
    <citation type="submission" date="2015-07" db="EMBL/GenBank/DDBJ databases">
        <title>The genome of the fungus Escovopsis weberi, a specialized disease agent of ant agriculture.</title>
        <authorList>
            <person name="de Man T.J."/>
            <person name="Stajich J.E."/>
            <person name="Kubicek C.P."/>
            <person name="Chenthamara K."/>
            <person name="Atanasova L."/>
            <person name="Druzhinina I.S."/>
            <person name="Birnbaum S."/>
            <person name="Barribeau S.M."/>
            <person name="Teiling C."/>
            <person name="Suen G."/>
            <person name="Currie C."/>
            <person name="Gerardo N.M."/>
        </authorList>
    </citation>
    <scope>NUCLEOTIDE SEQUENCE [LARGE SCALE GENOMIC DNA]</scope>
</reference>
<proteinExistence type="inferred from homology"/>
<dbReference type="EC" id="2.4.1.-" evidence="5"/>
<feature type="region of interest" description="Disordered" evidence="6">
    <location>
        <begin position="337"/>
        <end position="375"/>
    </location>
</feature>
<comment type="caution">
    <text evidence="7">The sequence shown here is derived from an EMBL/GenBank/DDBJ whole genome shotgun (WGS) entry which is preliminary data.</text>
</comment>
<keyword evidence="5" id="KW-0336">GPI-anchor</keyword>
<dbReference type="Pfam" id="PF03198">
    <property type="entry name" value="Glyco_hydro_72"/>
    <property type="match status" value="1"/>
</dbReference>
<dbReference type="GO" id="GO:0042124">
    <property type="term" value="F:1,3-beta-glucanosyltransferase activity"/>
    <property type="evidence" value="ECO:0007669"/>
    <property type="project" value="TreeGrafter"/>
</dbReference>
<dbReference type="GO" id="GO:0005886">
    <property type="term" value="C:plasma membrane"/>
    <property type="evidence" value="ECO:0007669"/>
    <property type="project" value="UniProtKB-SubCell"/>
</dbReference>
<keyword evidence="8" id="KW-1185">Reference proteome</keyword>
<keyword evidence="4" id="KW-0325">Glycoprotein</keyword>
<dbReference type="GO" id="GO:0031505">
    <property type="term" value="P:fungal-type cell wall organization"/>
    <property type="evidence" value="ECO:0007669"/>
    <property type="project" value="TreeGrafter"/>
</dbReference>